<protein>
    <submittedName>
        <fullName evidence="1">Uncharacterized protein</fullName>
    </submittedName>
</protein>
<dbReference type="STRING" id="341036.SAMN05660649_01816"/>
<proteinExistence type="predicted"/>
<gene>
    <name evidence="1" type="ORF">SAMN05660649_01816</name>
</gene>
<accession>A0A1I2S8B6</accession>
<organism evidence="1 2">
    <name type="scientific">Desulfotruncus arcticus DSM 17038</name>
    <dbReference type="NCBI Taxonomy" id="1121424"/>
    <lineage>
        <taxon>Bacteria</taxon>
        <taxon>Bacillati</taxon>
        <taxon>Bacillota</taxon>
        <taxon>Clostridia</taxon>
        <taxon>Eubacteriales</taxon>
        <taxon>Desulfallaceae</taxon>
        <taxon>Desulfotruncus</taxon>
    </lineage>
</organism>
<name>A0A1I2S8B6_9FIRM</name>
<dbReference type="AlphaFoldDB" id="A0A1I2S8B6"/>
<reference evidence="2" key="1">
    <citation type="submission" date="2016-10" db="EMBL/GenBank/DDBJ databases">
        <authorList>
            <person name="Varghese N."/>
            <person name="Submissions S."/>
        </authorList>
    </citation>
    <scope>NUCLEOTIDE SEQUENCE [LARGE SCALE GENOMIC DNA]</scope>
    <source>
        <strain evidence="2">DSM 17038</strain>
    </source>
</reference>
<keyword evidence="2" id="KW-1185">Reference proteome</keyword>
<evidence type="ECO:0000313" key="2">
    <source>
        <dbReference type="Proteomes" id="UP000199337"/>
    </source>
</evidence>
<evidence type="ECO:0000313" key="1">
    <source>
        <dbReference type="EMBL" id="SFG49072.1"/>
    </source>
</evidence>
<sequence>MERSNDNKTDWKINFSTVGRKYYVFSENSGMPSADFYIRSKKSAGGLIVPHKMDSSADLKPEI</sequence>
<dbReference type="EMBL" id="FOOX01000005">
    <property type="protein sequence ID" value="SFG49072.1"/>
    <property type="molecule type" value="Genomic_DNA"/>
</dbReference>
<dbReference type="Proteomes" id="UP000199337">
    <property type="component" value="Unassembled WGS sequence"/>
</dbReference>